<feature type="transmembrane region" description="Helical" evidence="1">
    <location>
        <begin position="185"/>
        <end position="204"/>
    </location>
</feature>
<dbReference type="Pfam" id="PF10306">
    <property type="entry name" value="FLILHELTA"/>
    <property type="match status" value="1"/>
</dbReference>
<evidence type="ECO:0000313" key="2">
    <source>
        <dbReference type="EMBL" id="GMM57469.1"/>
    </source>
</evidence>
<dbReference type="GO" id="GO:0005739">
    <property type="term" value="C:mitochondrion"/>
    <property type="evidence" value="ECO:0007669"/>
    <property type="project" value="TreeGrafter"/>
</dbReference>
<dbReference type="PANTHER" id="PTHR28002">
    <property type="entry name" value="MIOREX COMPLEX COMPONENT 11"/>
    <property type="match status" value="1"/>
</dbReference>
<dbReference type="PANTHER" id="PTHR28002:SF1">
    <property type="entry name" value="MIOREX COMPLEX COMPONENT 11"/>
    <property type="match status" value="1"/>
</dbReference>
<evidence type="ECO:0000313" key="3">
    <source>
        <dbReference type="Proteomes" id="UP001377567"/>
    </source>
</evidence>
<reference evidence="2 3" key="1">
    <citation type="journal article" date="2023" name="Elife">
        <title>Identification of key yeast species and microbe-microbe interactions impacting larval growth of Drosophila in the wild.</title>
        <authorList>
            <person name="Mure A."/>
            <person name="Sugiura Y."/>
            <person name="Maeda R."/>
            <person name="Honda K."/>
            <person name="Sakurai N."/>
            <person name="Takahashi Y."/>
            <person name="Watada M."/>
            <person name="Katoh T."/>
            <person name="Gotoh A."/>
            <person name="Gotoh Y."/>
            <person name="Taniguchi I."/>
            <person name="Nakamura K."/>
            <person name="Hayashi T."/>
            <person name="Katayama T."/>
            <person name="Uemura T."/>
            <person name="Hattori Y."/>
        </authorList>
    </citation>
    <scope>NUCLEOTIDE SEQUENCE [LARGE SCALE GENOMIC DNA]</scope>
    <source>
        <strain evidence="2 3">KH-74</strain>
    </source>
</reference>
<gene>
    <name evidence="2" type="ORF">DAKH74_040850</name>
</gene>
<keyword evidence="1" id="KW-0812">Transmembrane</keyword>
<dbReference type="EMBL" id="BTGD01000013">
    <property type="protein sequence ID" value="GMM57469.1"/>
    <property type="molecule type" value="Genomic_DNA"/>
</dbReference>
<name>A0AAV5S445_MAUHU</name>
<organism evidence="2 3">
    <name type="scientific">Maudiozyma humilis</name>
    <name type="common">Sour dough yeast</name>
    <name type="synonym">Kazachstania humilis</name>
    <dbReference type="NCBI Taxonomy" id="51915"/>
    <lineage>
        <taxon>Eukaryota</taxon>
        <taxon>Fungi</taxon>
        <taxon>Dikarya</taxon>
        <taxon>Ascomycota</taxon>
        <taxon>Saccharomycotina</taxon>
        <taxon>Saccharomycetes</taxon>
        <taxon>Saccharomycetales</taxon>
        <taxon>Saccharomycetaceae</taxon>
        <taxon>Maudiozyma</taxon>
    </lineage>
</organism>
<keyword evidence="1" id="KW-1133">Transmembrane helix</keyword>
<accession>A0AAV5S445</accession>
<dbReference type="AlphaFoldDB" id="A0AAV5S445"/>
<comment type="caution">
    <text evidence="2">The sequence shown here is derived from an EMBL/GenBank/DDBJ whole genome shotgun (WGS) entry which is preliminary data.</text>
</comment>
<evidence type="ECO:0000256" key="1">
    <source>
        <dbReference type="SAM" id="Phobius"/>
    </source>
</evidence>
<sequence>MISGFWSRQLLPTKAIPVKILQHPLSGIATQRVSRTLALSSHLSNTVVIKRQIHQQSTQENKNEGNTEYQNEQIKQLIKKSKMLSRLQANPRYSHYFEKITSSGTISMITSFFILHELTAIIPLFSVWYILYNVNMLDNLDLSGELLTKCSGAIERLVGDKFQDYDKHKLIVSGAMSYAAVKMLGPARIIVSLWGAPYFSRWLVMPFRKLKAITKKGA</sequence>
<dbReference type="InterPro" id="IPR018811">
    <property type="entry name" value="MRX11"/>
</dbReference>
<keyword evidence="3" id="KW-1185">Reference proteome</keyword>
<dbReference type="Proteomes" id="UP001377567">
    <property type="component" value="Unassembled WGS sequence"/>
</dbReference>
<feature type="transmembrane region" description="Helical" evidence="1">
    <location>
        <begin position="109"/>
        <end position="131"/>
    </location>
</feature>
<proteinExistence type="predicted"/>
<protein>
    <submittedName>
        <fullName evidence="2">Mrx11 protein</fullName>
    </submittedName>
</protein>
<keyword evidence="1" id="KW-0472">Membrane</keyword>